<dbReference type="InterPro" id="IPR018274">
    <property type="entry name" value="PEP_util_AS"/>
</dbReference>
<dbReference type="GO" id="GO:0008986">
    <property type="term" value="F:pyruvate, water dikinase activity"/>
    <property type="evidence" value="ECO:0007669"/>
    <property type="project" value="InterPro"/>
</dbReference>
<evidence type="ECO:0000256" key="2">
    <source>
        <dbReference type="ARBA" id="ARBA00022741"/>
    </source>
</evidence>
<evidence type="ECO:0000313" key="5">
    <source>
        <dbReference type="EMBL" id="OGD99857.1"/>
    </source>
</evidence>
<name>A0A1F5H703_9BACT</name>
<dbReference type="Pfam" id="PF00391">
    <property type="entry name" value="PEP-utilizers"/>
    <property type="match status" value="1"/>
</dbReference>
<dbReference type="SUPFAM" id="SSF52009">
    <property type="entry name" value="Phosphohistidine domain"/>
    <property type="match status" value="1"/>
</dbReference>
<dbReference type="GO" id="GO:0005524">
    <property type="term" value="F:ATP binding"/>
    <property type="evidence" value="ECO:0007669"/>
    <property type="project" value="UniProtKB-KW"/>
</dbReference>
<dbReference type="PROSITE" id="PS00370">
    <property type="entry name" value="PEP_ENZYMES_PHOS_SITE"/>
    <property type="match status" value="1"/>
</dbReference>
<keyword evidence="2" id="KW-0547">Nucleotide-binding</keyword>
<protein>
    <recommendedName>
        <fullName evidence="4">PEP-utilising enzyme mobile domain-containing protein</fullName>
    </recommendedName>
</protein>
<sequence length="468" mass="54302">MRHSIKDDILKYKWVEPQELLDKWYDSQLSLFALHSTNNPLLELIGQRELKSLCLNFKWYYDTEDLKVWYKNKEKAVKNTALINELNIKSREYTQEAIKLIRKLEKAKMIDIDLMGQARKVLINLWNIFMIDLGKYIAKEIDLRLSKQGFSKNQISQIKNLYFEKNPKLAFQKGAKELVLIANKYKKTKDKDWLEKTVGLYRDKYAWLSVNEIDTEPFTAQDYLKEVLELIKTDRLTKKMKSTAKKTRVTFSLNPENKKYLETVYQHIYLDNYAADLYARLNYLAQELIRQQYELSFKDQSWYSFDELQNLVKTGTKLLSQDIEKRKKHRVMVQINNKIKVSYDRKIFDNISGKISSRSIKKPSLIKGQTACMGYAKGIVKIVLGVKDIDKVKEGDILVAQTTRPDLVIAMRRSAAIVTDSGGITSHAAIVSREFGIPCIVGTNIATIVLKDGDLVKVDANRGIIRIM</sequence>
<keyword evidence="3" id="KW-0067">ATP-binding</keyword>
<dbReference type="InterPro" id="IPR008279">
    <property type="entry name" value="PEP-util_enz_mobile_dom"/>
</dbReference>
<dbReference type="PANTHER" id="PTHR43030:SF1">
    <property type="entry name" value="PHOSPHOENOLPYRUVATE SYNTHASE"/>
    <property type="match status" value="1"/>
</dbReference>
<reference evidence="5 6" key="1">
    <citation type="journal article" date="2016" name="Nat. Commun.">
        <title>Thousands of microbial genomes shed light on interconnected biogeochemical processes in an aquifer system.</title>
        <authorList>
            <person name="Anantharaman K."/>
            <person name="Brown C.T."/>
            <person name="Hug L.A."/>
            <person name="Sharon I."/>
            <person name="Castelle C.J."/>
            <person name="Probst A.J."/>
            <person name="Thomas B.C."/>
            <person name="Singh A."/>
            <person name="Wilkins M.J."/>
            <person name="Karaoz U."/>
            <person name="Brodie E.L."/>
            <person name="Williams K.H."/>
            <person name="Hubbard S.S."/>
            <person name="Banfield J.F."/>
        </authorList>
    </citation>
    <scope>NUCLEOTIDE SEQUENCE [LARGE SCALE GENOMIC DNA]</scope>
</reference>
<proteinExistence type="inferred from homology"/>
<dbReference type="AlphaFoldDB" id="A0A1F5H703"/>
<dbReference type="InterPro" id="IPR006319">
    <property type="entry name" value="PEP_synth"/>
</dbReference>
<dbReference type="EMBL" id="MFBT01000009">
    <property type="protein sequence ID" value="OGD99857.1"/>
    <property type="molecule type" value="Genomic_DNA"/>
</dbReference>
<dbReference type="InterPro" id="IPR036637">
    <property type="entry name" value="Phosphohistidine_dom_sf"/>
</dbReference>
<evidence type="ECO:0000256" key="3">
    <source>
        <dbReference type="ARBA" id="ARBA00022840"/>
    </source>
</evidence>
<comment type="caution">
    <text evidence="5">The sequence shown here is derived from an EMBL/GenBank/DDBJ whole genome shotgun (WGS) entry which is preliminary data.</text>
</comment>
<evidence type="ECO:0000256" key="1">
    <source>
        <dbReference type="ARBA" id="ARBA00007837"/>
    </source>
</evidence>
<accession>A0A1F5H703</accession>
<gene>
    <name evidence="5" type="ORF">A3B54_03295</name>
</gene>
<dbReference type="Gene3D" id="3.50.30.10">
    <property type="entry name" value="Phosphohistidine domain"/>
    <property type="match status" value="1"/>
</dbReference>
<evidence type="ECO:0000259" key="4">
    <source>
        <dbReference type="Pfam" id="PF00391"/>
    </source>
</evidence>
<organism evidence="5 6">
    <name type="scientific">Candidatus Curtissbacteria bacterium RIFCSPLOWO2_01_FULL_42_50</name>
    <dbReference type="NCBI Taxonomy" id="1797730"/>
    <lineage>
        <taxon>Bacteria</taxon>
        <taxon>Candidatus Curtissiibacteriota</taxon>
    </lineage>
</organism>
<feature type="domain" description="PEP-utilising enzyme mobile" evidence="4">
    <location>
        <begin position="393"/>
        <end position="463"/>
    </location>
</feature>
<comment type="similarity">
    <text evidence="1">Belongs to the PEP-utilizing enzyme family.</text>
</comment>
<dbReference type="Proteomes" id="UP000177039">
    <property type="component" value="Unassembled WGS sequence"/>
</dbReference>
<dbReference type="PANTHER" id="PTHR43030">
    <property type="entry name" value="PHOSPHOENOLPYRUVATE SYNTHASE"/>
    <property type="match status" value="1"/>
</dbReference>
<evidence type="ECO:0000313" key="6">
    <source>
        <dbReference type="Proteomes" id="UP000177039"/>
    </source>
</evidence>